<keyword evidence="12" id="KW-1185">Reference proteome</keyword>
<dbReference type="GO" id="GO:0000725">
    <property type="term" value="P:recombinational repair"/>
    <property type="evidence" value="ECO:0007669"/>
    <property type="project" value="TreeGrafter"/>
</dbReference>
<keyword evidence="3 9" id="KW-0347">Helicase</keyword>
<dbReference type="InterPro" id="IPR014016">
    <property type="entry name" value="UvrD-like_ATP-bd"/>
</dbReference>
<organism evidence="11 12">
    <name type="scientific">Cohnella pontilimi</name>
    <dbReference type="NCBI Taxonomy" id="2564100"/>
    <lineage>
        <taxon>Bacteria</taxon>
        <taxon>Bacillati</taxon>
        <taxon>Bacillota</taxon>
        <taxon>Bacilli</taxon>
        <taxon>Bacillales</taxon>
        <taxon>Paenibacillaceae</taxon>
        <taxon>Cohnella</taxon>
    </lineage>
</organism>
<evidence type="ECO:0000256" key="3">
    <source>
        <dbReference type="ARBA" id="ARBA00022806"/>
    </source>
</evidence>
<dbReference type="AlphaFoldDB" id="A0A4U0F3A7"/>
<dbReference type="InterPro" id="IPR027785">
    <property type="entry name" value="UvrD-like_helicase_C"/>
</dbReference>
<keyword evidence="1 9" id="KW-0547">Nucleotide-binding</keyword>
<evidence type="ECO:0000256" key="6">
    <source>
        <dbReference type="ARBA" id="ARBA00034617"/>
    </source>
</evidence>
<dbReference type="PANTHER" id="PTHR11070">
    <property type="entry name" value="UVRD / RECB / PCRA DNA HELICASE FAMILY MEMBER"/>
    <property type="match status" value="1"/>
</dbReference>
<evidence type="ECO:0000313" key="12">
    <source>
        <dbReference type="Proteomes" id="UP000309673"/>
    </source>
</evidence>
<comment type="caution">
    <text evidence="11">The sequence shown here is derived from an EMBL/GenBank/DDBJ whole genome shotgun (WGS) entry which is preliminary data.</text>
</comment>
<dbReference type="Pfam" id="PF13361">
    <property type="entry name" value="UvrD_C"/>
    <property type="match status" value="1"/>
</dbReference>
<dbReference type="GO" id="GO:0005524">
    <property type="term" value="F:ATP binding"/>
    <property type="evidence" value="ECO:0007669"/>
    <property type="project" value="UniProtKB-UniRule"/>
</dbReference>
<dbReference type="InterPro" id="IPR027417">
    <property type="entry name" value="P-loop_NTPase"/>
</dbReference>
<dbReference type="GO" id="GO:0005829">
    <property type="term" value="C:cytosol"/>
    <property type="evidence" value="ECO:0007669"/>
    <property type="project" value="TreeGrafter"/>
</dbReference>
<keyword evidence="2 9" id="KW-0378">Hydrolase</keyword>
<dbReference type="RefSeq" id="WP_136779516.1">
    <property type="nucleotide sequence ID" value="NZ_SUPK01000011.1"/>
</dbReference>
<name>A0A4U0F3A7_9BACL</name>
<dbReference type="InterPro" id="IPR014017">
    <property type="entry name" value="DNA_helicase_UvrD-like_C"/>
</dbReference>
<dbReference type="GO" id="GO:0043138">
    <property type="term" value="F:3'-5' DNA helicase activity"/>
    <property type="evidence" value="ECO:0007669"/>
    <property type="project" value="UniProtKB-EC"/>
</dbReference>
<gene>
    <name evidence="11" type="ORF">E5161_19275</name>
</gene>
<dbReference type="Pfam" id="PF00580">
    <property type="entry name" value="UvrD-helicase"/>
    <property type="match status" value="1"/>
</dbReference>
<comment type="catalytic activity">
    <reaction evidence="8">
        <text>ATP + H2O = ADP + phosphate + H(+)</text>
        <dbReference type="Rhea" id="RHEA:13065"/>
        <dbReference type="ChEBI" id="CHEBI:15377"/>
        <dbReference type="ChEBI" id="CHEBI:15378"/>
        <dbReference type="ChEBI" id="CHEBI:30616"/>
        <dbReference type="ChEBI" id="CHEBI:43474"/>
        <dbReference type="ChEBI" id="CHEBI:456216"/>
        <dbReference type="EC" id="5.6.2.4"/>
    </reaction>
</comment>
<feature type="domain" description="UvrD-like helicase ATP-binding" evidence="10">
    <location>
        <begin position="193"/>
        <end position="546"/>
    </location>
</feature>
<evidence type="ECO:0000256" key="7">
    <source>
        <dbReference type="ARBA" id="ARBA00034808"/>
    </source>
</evidence>
<sequence length="707" mass="80770">MTPERRTQETPQDKTDAFQEERSRLNQTFQEIDNQLSQIGPAYYGHDFVEQLLEEKRQEMRQRLTLLSTEPYFGRLDFQESGKQQAPVPLYIGKRGMDRKDTSDPYIIDWRAPVASLFYSFTGGEETVSYDAPEGTIQGEVHRKRNLSIREKELQRVVESYVRGGDNMGLSDEFLLYRLGEKKDNRLRDIVSTIQAEQDKIIRAPRHLALIIQGAAGSGKTTVALHRLAYLLYQYQGQVRAERMIIFAPNTMFLDYISGVLPELGVGSVKQTTFADWALELLGQEIHLAEASSEGARWFSLGGERPPIDDSTPGRFKGSLRYKDWLDAKLREFEAAYLPHQDMEAWEGCVLPFRLIREWFEVEYRHYPLAMRRERLLGRMNRWLEMQLKERIHDAKIRKDRAKTGKHRLKAYAKKLPEADALSFYKTLFDRPDPSLPETLAAQTKALLRKGAVMPEDLPALMWVRQYMHGPSGSFDHVVLDEAQDVSPFQIALLGAMMTEPSFTILGDLAQGIHAYRGVRRWEELAEVFPEDRRSYHELRQSYRSTFEIIEFANRILPFTDTSLPPAQPVFRSGEPVKLIEVQTPDERILAIVSFITENRRRGMNTIAVIGRTDEACAKLAQELRRAGTEVHLIAEGQSQYRGGVSVVPVFLAKGLEFDAVLAADVDPVHYSQDPQDAKLLYVACTRALHKLTLLYQGSPSPLVSAT</sequence>
<dbReference type="Proteomes" id="UP000309673">
    <property type="component" value="Unassembled WGS sequence"/>
</dbReference>
<dbReference type="GO" id="GO:0003677">
    <property type="term" value="F:DNA binding"/>
    <property type="evidence" value="ECO:0007669"/>
    <property type="project" value="InterPro"/>
</dbReference>
<evidence type="ECO:0000256" key="4">
    <source>
        <dbReference type="ARBA" id="ARBA00022840"/>
    </source>
</evidence>
<evidence type="ECO:0000313" key="11">
    <source>
        <dbReference type="EMBL" id="TJY38973.1"/>
    </source>
</evidence>
<keyword evidence="5" id="KW-0413">Isomerase</keyword>
<dbReference type="GO" id="GO:0016887">
    <property type="term" value="F:ATP hydrolysis activity"/>
    <property type="evidence" value="ECO:0007669"/>
    <property type="project" value="RHEA"/>
</dbReference>
<evidence type="ECO:0000256" key="9">
    <source>
        <dbReference type="PROSITE-ProRule" id="PRU00560"/>
    </source>
</evidence>
<dbReference type="EC" id="5.6.2.4" evidence="7"/>
<feature type="binding site" evidence="9">
    <location>
        <begin position="214"/>
        <end position="221"/>
    </location>
    <ligand>
        <name>ATP</name>
        <dbReference type="ChEBI" id="CHEBI:30616"/>
    </ligand>
</feature>
<dbReference type="PANTHER" id="PTHR11070:SF17">
    <property type="entry name" value="DNA HELICASE IV"/>
    <property type="match status" value="1"/>
</dbReference>
<accession>A0A4U0F3A7</accession>
<dbReference type="EMBL" id="SUPK01000011">
    <property type="protein sequence ID" value="TJY38973.1"/>
    <property type="molecule type" value="Genomic_DNA"/>
</dbReference>
<keyword evidence="4 9" id="KW-0067">ATP-binding</keyword>
<evidence type="ECO:0000256" key="1">
    <source>
        <dbReference type="ARBA" id="ARBA00022741"/>
    </source>
</evidence>
<dbReference type="Pfam" id="PF13538">
    <property type="entry name" value="UvrD_C_2"/>
    <property type="match status" value="1"/>
</dbReference>
<proteinExistence type="predicted"/>
<evidence type="ECO:0000256" key="2">
    <source>
        <dbReference type="ARBA" id="ARBA00022801"/>
    </source>
</evidence>
<evidence type="ECO:0000259" key="10">
    <source>
        <dbReference type="PROSITE" id="PS51198"/>
    </source>
</evidence>
<dbReference type="OrthoDB" id="9787585at2"/>
<evidence type="ECO:0000256" key="5">
    <source>
        <dbReference type="ARBA" id="ARBA00023235"/>
    </source>
</evidence>
<evidence type="ECO:0000256" key="8">
    <source>
        <dbReference type="ARBA" id="ARBA00048988"/>
    </source>
</evidence>
<comment type="catalytic activity">
    <reaction evidence="6">
        <text>Couples ATP hydrolysis with the unwinding of duplex DNA by translocating in the 3'-5' direction.</text>
        <dbReference type="EC" id="5.6.2.4"/>
    </reaction>
</comment>
<dbReference type="PROSITE" id="PS51198">
    <property type="entry name" value="UVRD_HELICASE_ATP_BIND"/>
    <property type="match status" value="1"/>
</dbReference>
<dbReference type="Gene3D" id="3.40.50.300">
    <property type="entry name" value="P-loop containing nucleotide triphosphate hydrolases"/>
    <property type="match status" value="3"/>
</dbReference>
<reference evidence="11 12" key="1">
    <citation type="submission" date="2019-04" db="EMBL/GenBank/DDBJ databases">
        <title>Cohnella sp. nov., isolated from soil.</title>
        <authorList>
            <person name="Kim W."/>
        </authorList>
    </citation>
    <scope>NUCLEOTIDE SEQUENCE [LARGE SCALE GENOMIC DNA]</scope>
    <source>
        <strain evidence="11 12">CAU 1483</strain>
    </source>
</reference>
<dbReference type="InterPro" id="IPR000212">
    <property type="entry name" value="DNA_helicase_UvrD/REP"/>
</dbReference>
<dbReference type="SUPFAM" id="SSF52540">
    <property type="entry name" value="P-loop containing nucleoside triphosphate hydrolases"/>
    <property type="match status" value="1"/>
</dbReference>
<protein>
    <recommendedName>
        <fullName evidence="7">DNA 3'-5' helicase</fullName>
        <ecNumber evidence="7">5.6.2.4</ecNumber>
    </recommendedName>
</protein>